<keyword evidence="3" id="KW-0813">Transport</keyword>
<organism evidence="3 4">
    <name type="scientific">Holdemania filiformis</name>
    <dbReference type="NCBI Taxonomy" id="61171"/>
    <lineage>
        <taxon>Bacteria</taxon>
        <taxon>Bacillati</taxon>
        <taxon>Bacillota</taxon>
        <taxon>Erysipelotrichia</taxon>
        <taxon>Erysipelotrichales</taxon>
        <taxon>Erysipelotrichaceae</taxon>
        <taxon>Holdemania</taxon>
    </lineage>
</organism>
<evidence type="ECO:0000256" key="1">
    <source>
        <dbReference type="ARBA" id="ARBA00022679"/>
    </source>
</evidence>
<evidence type="ECO:0000313" key="3">
    <source>
        <dbReference type="EMBL" id="RGR68226.1"/>
    </source>
</evidence>
<comment type="caution">
    <text evidence="3">The sequence shown here is derived from an EMBL/GenBank/DDBJ whole genome shotgun (WGS) entry which is preliminary data.</text>
</comment>
<gene>
    <name evidence="3" type="ORF">DWY25_16085</name>
</gene>
<keyword evidence="4" id="KW-1185">Reference proteome</keyword>
<name>A0A412FJB0_9FIRM</name>
<dbReference type="PANTHER" id="PTHR33799:SF1">
    <property type="entry name" value="PTS SYSTEM MANNOSE-SPECIFIC EIIAB COMPONENT-RELATED"/>
    <property type="match status" value="1"/>
</dbReference>
<dbReference type="SUPFAM" id="SSF53062">
    <property type="entry name" value="PTS system fructose IIA component-like"/>
    <property type="match status" value="1"/>
</dbReference>
<dbReference type="GO" id="GO:0016020">
    <property type="term" value="C:membrane"/>
    <property type="evidence" value="ECO:0007669"/>
    <property type="project" value="InterPro"/>
</dbReference>
<dbReference type="GO" id="GO:0016740">
    <property type="term" value="F:transferase activity"/>
    <property type="evidence" value="ECO:0007669"/>
    <property type="project" value="UniProtKB-KW"/>
</dbReference>
<dbReference type="InterPro" id="IPR036662">
    <property type="entry name" value="PTS_EIIA_man-typ_sf"/>
</dbReference>
<dbReference type="PROSITE" id="PS51096">
    <property type="entry name" value="PTS_EIIA_TYPE_4"/>
    <property type="match status" value="1"/>
</dbReference>
<dbReference type="GO" id="GO:0009401">
    <property type="term" value="P:phosphoenolpyruvate-dependent sugar phosphotransferase system"/>
    <property type="evidence" value="ECO:0007669"/>
    <property type="project" value="InterPro"/>
</dbReference>
<dbReference type="EMBL" id="QRUP01000028">
    <property type="protein sequence ID" value="RGR68226.1"/>
    <property type="molecule type" value="Genomic_DNA"/>
</dbReference>
<dbReference type="AlphaFoldDB" id="A0A412FJB0"/>
<keyword evidence="3" id="KW-0762">Sugar transport</keyword>
<keyword evidence="1" id="KW-0808">Transferase</keyword>
<dbReference type="Pfam" id="PF03610">
    <property type="entry name" value="EIIA-man"/>
    <property type="match status" value="1"/>
</dbReference>
<sequence>MLSAYNFGRGVDSLRLLLGSHGHLASGMATAIEILAGPQTSLTVLDAYVDGRNIDEELKAYFASVPEGETVVMLSDLYGGSVNQKMYLYLDRPHTFLIAGVNLALVLELCMQEEVTLDSLQALTEQSRQMQRVVLYDQDEGVPAGDEGEFF</sequence>
<accession>A0A412FJB0</accession>
<dbReference type="Proteomes" id="UP000284178">
    <property type="component" value="Unassembled WGS sequence"/>
</dbReference>
<feature type="domain" description="PTS EIIA type-4" evidence="2">
    <location>
        <begin position="13"/>
        <end position="142"/>
    </location>
</feature>
<evidence type="ECO:0000313" key="4">
    <source>
        <dbReference type="Proteomes" id="UP000284178"/>
    </source>
</evidence>
<dbReference type="Gene3D" id="3.40.50.510">
    <property type="entry name" value="Phosphotransferase system, mannose-type IIA component"/>
    <property type="match status" value="1"/>
</dbReference>
<proteinExistence type="predicted"/>
<reference evidence="3 4" key="1">
    <citation type="submission" date="2018-08" db="EMBL/GenBank/DDBJ databases">
        <title>A genome reference for cultivated species of the human gut microbiota.</title>
        <authorList>
            <person name="Zou Y."/>
            <person name="Xue W."/>
            <person name="Luo G."/>
        </authorList>
    </citation>
    <scope>NUCLEOTIDE SEQUENCE [LARGE SCALE GENOMIC DNA]</scope>
    <source>
        <strain evidence="3 4">AF24-29</strain>
    </source>
</reference>
<evidence type="ECO:0000259" key="2">
    <source>
        <dbReference type="PROSITE" id="PS51096"/>
    </source>
</evidence>
<dbReference type="InterPro" id="IPR004701">
    <property type="entry name" value="PTS_EIIA_man-typ"/>
</dbReference>
<dbReference type="PANTHER" id="PTHR33799">
    <property type="entry name" value="PTS PERMEASE-RELATED-RELATED"/>
    <property type="match status" value="1"/>
</dbReference>
<dbReference type="InterPro" id="IPR051471">
    <property type="entry name" value="Bacterial_PTS_sugar_comp"/>
</dbReference>
<protein>
    <submittedName>
        <fullName evidence="3">PTS sugar transporter subunit IIA</fullName>
    </submittedName>
</protein>